<dbReference type="Pfam" id="PF00106">
    <property type="entry name" value="adh_short"/>
    <property type="match status" value="1"/>
</dbReference>
<dbReference type="PRINTS" id="PR00081">
    <property type="entry name" value="GDHRDH"/>
</dbReference>
<dbReference type="InterPro" id="IPR020904">
    <property type="entry name" value="Sc_DH/Rdtase_CS"/>
</dbReference>
<reference evidence="4 5" key="1">
    <citation type="submission" date="2019-04" db="EMBL/GenBank/DDBJ databases">
        <authorList>
            <person name="Van Vliet M D."/>
        </authorList>
    </citation>
    <scope>NUCLEOTIDE SEQUENCE [LARGE SCALE GENOMIC DNA]</scope>
    <source>
        <strain evidence="4 5">F21</strain>
    </source>
</reference>
<gene>
    <name evidence="4" type="primary">sdh</name>
    <name evidence="4" type="ORF">SCARR_02519</name>
</gene>
<accession>A0A6C2UMY4</accession>
<keyword evidence="5" id="KW-1185">Reference proteome</keyword>
<evidence type="ECO:0000313" key="5">
    <source>
        <dbReference type="Proteomes" id="UP000346198"/>
    </source>
</evidence>
<dbReference type="Gene3D" id="3.40.50.720">
    <property type="entry name" value="NAD(P)-binding Rossmann-like Domain"/>
    <property type="match status" value="1"/>
</dbReference>
<dbReference type="InterPro" id="IPR002347">
    <property type="entry name" value="SDR_fam"/>
</dbReference>
<dbReference type="Proteomes" id="UP000346198">
    <property type="component" value="Unassembled WGS sequence"/>
</dbReference>
<dbReference type="PRINTS" id="PR00080">
    <property type="entry name" value="SDRFAMILY"/>
</dbReference>
<keyword evidence="2" id="KW-0560">Oxidoreductase</keyword>
<organism evidence="4 5">
    <name type="scientific">Pontiella sulfatireligans</name>
    <dbReference type="NCBI Taxonomy" id="2750658"/>
    <lineage>
        <taxon>Bacteria</taxon>
        <taxon>Pseudomonadati</taxon>
        <taxon>Kiritimatiellota</taxon>
        <taxon>Kiritimatiellia</taxon>
        <taxon>Kiritimatiellales</taxon>
        <taxon>Pontiellaceae</taxon>
        <taxon>Pontiella</taxon>
    </lineage>
</organism>
<dbReference type="InterPro" id="IPR036291">
    <property type="entry name" value="NAD(P)-bd_dom_sf"/>
</dbReference>
<dbReference type="AlphaFoldDB" id="A0A6C2UMY4"/>
<evidence type="ECO:0000256" key="1">
    <source>
        <dbReference type="ARBA" id="ARBA00006484"/>
    </source>
</evidence>
<proteinExistence type="inferred from homology"/>
<comment type="similarity">
    <text evidence="1 3">Belongs to the short-chain dehydrogenases/reductases (SDR) family.</text>
</comment>
<dbReference type="PANTHER" id="PTHR43669:SF3">
    <property type="entry name" value="ALCOHOL DEHYDROGENASE, PUTATIVE (AFU_ORTHOLOGUE AFUA_3G03445)-RELATED"/>
    <property type="match status" value="1"/>
</dbReference>
<dbReference type="PROSITE" id="PS00061">
    <property type="entry name" value="ADH_SHORT"/>
    <property type="match status" value="1"/>
</dbReference>
<name>A0A6C2UMY4_9BACT</name>
<dbReference type="EMBL" id="CAAHFH010000001">
    <property type="protein sequence ID" value="VGO20456.1"/>
    <property type="molecule type" value="Genomic_DNA"/>
</dbReference>
<dbReference type="GO" id="GO:0016491">
    <property type="term" value="F:oxidoreductase activity"/>
    <property type="evidence" value="ECO:0007669"/>
    <property type="project" value="UniProtKB-KW"/>
</dbReference>
<protein>
    <submittedName>
        <fullName evidence="4">Serine 3-dehydrogenase</fullName>
    </submittedName>
</protein>
<evidence type="ECO:0000313" key="4">
    <source>
        <dbReference type="EMBL" id="VGO20456.1"/>
    </source>
</evidence>
<dbReference type="NCBIfam" id="NF006120">
    <property type="entry name" value="PRK08264.1-6"/>
    <property type="match status" value="1"/>
</dbReference>
<dbReference type="SUPFAM" id="SSF51735">
    <property type="entry name" value="NAD(P)-binding Rossmann-fold domains"/>
    <property type="match status" value="1"/>
</dbReference>
<evidence type="ECO:0000256" key="2">
    <source>
        <dbReference type="ARBA" id="ARBA00023002"/>
    </source>
</evidence>
<sequence>MLLGPFRRSRSKINWHKNPSERNKIESISIENKVALVTGANRGIGKAIVESFINHGAKKVYLAVRNPESTKALEEQFGDKVVTTQADVSDADSIKRLAEQAQDVDIVVNNAGVLFQSSPFGEDAEAALTKELDVNVFGLLRVANAFADILVKNQGALVQLNSVASIKNFADLSTYSASKAASYSLTQGIRWELKDKGVAMLSVHPGPIATDMGTEAGFDDGASTTTVSEGIVEALAAGDFHLFPDEMAKQFETAYQSFSDNIVMADFSE</sequence>
<evidence type="ECO:0000256" key="3">
    <source>
        <dbReference type="RuleBase" id="RU000363"/>
    </source>
</evidence>
<dbReference type="PANTHER" id="PTHR43669">
    <property type="entry name" value="5-KETO-D-GLUCONATE 5-REDUCTASE"/>
    <property type="match status" value="1"/>
</dbReference>